<name>A0AAD9PP76_9APIC</name>
<comment type="similarity">
    <text evidence="2">Belongs to the TRAFAC class translation factor GTPase superfamily. Classic translation factor GTPase family. EF-Tu/EF-1A subfamily.</text>
</comment>
<dbReference type="InterPro" id="IPR009000">
    <property type="entry name" value="Transl_B-barrel_sf"/>
</dbReference>
<keyword evidence="5" id="KW-0342">GTP-binding</keyword>
<comment type="caution">
    <text evidence="8">The sequence shown here is derived from an EMBL/GenBank/DDBJ whole genome shotgun (WGS) entry which is preliminary data.</text>
</comment>
<keyword evidence="3" id="KW-0963">Cytoplasm</keyword>
<dbReference type="RefSeq" id="XP_067805299.1">
    <property type="nucleotide sequence ID" value="XM_067946508.1"/>
</dbReference>
<dbReference type="PROSITE" id="PS51722">
    <property type="entry name" value="G_TR_2"/>
    <property type="match status" value="1"/>
</dbReference>
<dbReference type="Pfam" id="PF00009">
    <property type="entry name" value="GTP_EFTU"/>
    <property type="match status" value="1"/>
</dbReference>
<dbReference type="PRINTS" id="PR00315">
    <property type="entry name" value="ELONGATNFCT"/>
</dbReference>
<organism evidence="8 9">
    <name type="scientific">Babesia duncani</name>
    <dbReference type="NCBI Taxonomy" id="323732"/>
    <lineage>
        <taxon>Eukaryota</taxon>
        <taxon>Sar</taxon>
        <taxon>Alveolata</taxon>
        <taxon>Apicomplexa</taxon>
        <taxon>Aconoidasida</taxon>
        <taxon>Piroplasmida</taxon>
        <taxon>Babesiidae</taxon>
        <taxon>Babesia</taxon>
    </lineage>
</organism>
<protein>
    <submittedName>
        <fullName evidence="8">Bifunctional Tr-type G domain</fullName>
    </submittedName>
</protein>
<dbReference type="CDD" id="cd04089">
    <property type="entry name" value="eRF3_II"/>
    <property type="match status" value="1"/>
</dbReference>
<keyword evidence="9" id="KW-1185">Reference proteome</keyword>
<dbReference type="SUPFAM" id="SSF50465">
    <property type="entry name" value="EF-Tu/eEF-1alpha/eIF2-gamma C-terminal domain"/>
    <property type="match status" value="1"/>
</dbReference>
<evidence type="ECO:0000313" key="8">
    <source>
        <dbReference type="EMBL" id="KAK2198457.1"/>
    </source>
</evidence>
<dbReference type="CDD" id="cd01883">
    <property type="entry name" value="EF1_alpha"/>
    <property type="match status" value="1"/>
</dbReference>
<feature type="region of interest" description="Disordered" evidence="6">
    <location>
        <begin position="37"/>
        <end position="87"/>
    </location>
</feature>
<proteinExistence type="inferred from homology"/>
<dbReference type="Pfam" id="PF03144">
    <property type="entry name" value="GTP_EFTU_D2"/>
    <property type="match status" value="1"/>
</dbReference>
<dbReference type="GO" id="GO:0005737">
    <property type="term" value="C:cytoplasm"/>
    <property type="evidence" value="ECO:0007669"/>
    <property type="project" value="UniProtKB-SubCell"/>
</dbReference>
<dbReference type="GO" id="GO:0005525">
    <property type="term" value="F:GTP binding"/>
    <property type="evidence" value="ECO:0007669"/>
    <property type="project" value="UniProtKB-KW"/>
</dbReference>
<evidence type="ECO:0000256" key="4">
    <source>
        <dbReference type="ARBA" id="ARBA00022741"/>
    </source>
</evidence>
<dbReference type="AlphaFoldDB" id="A0AAD9PP76"/>
<dbReference type="Gene3D" id="2.40.30.10">
    <property type="entry name" value="Translation factors"/>
    <property type="match status" value="2"/>
</dbReference>
<dbReference type="Gene3D" id="3.40.50.300">
    <property type="entry name" value="P-loop containing nucleotide triphosphate hydrolases"/>
    <property type="match status" value="1"/>
</dbReference>
<evidence type="ECO:0000259" key="7">
    <source>
        <dbReference type="PROSITE" id="PS51722"/>
    </source>
</evidence>
<evidence type="ECO:0000256" key="6">
    <source>
        <dbReference type="SAM" id="MobiDB-lite"/>
    </source>
</evidence>
<feature type="compositionally biased region" description="Polar residues" evidence="6">
    <location>
        <begin position="56"/>
        <end position="67"/>
    </location>
</feature>
<evidence type="ECO:0000256" key="1">
    <source>
        <dbReference type="ARBA" id="ARBA00004496"/>
    </source>
</evidence>
<dbReference type="InterPro" id="IPR009001">
    <property type="entry name" value="Transl_elong_EF1A/Init_IF2_C"/>
</dbReference>
<dbReference type="EMBL" id="JALLKP010000001">
    <property type="protein sequence ID" value="KAK2198457.1"/>
    <property type="molecule type" value="Genomic_DNA"/>
</dbReference>
<dbReference type="CDD" id="cd03704">
    <property type="entry name" value="eRF3_C_III"/>
    <property type="match status" value="1"/>
</dbReference>
<dbReference type="InterPro" id="IPR000795">
    <property type="entry name" value="T_Tr_GTP-bd_dom"/>
</dbReference>
<keyword evidence="4" id="KW-0547">Nucleotide-binding</keyword>
<dbReference type="GO" id="GO:0003924">
    <property type="term" value="F:GTPase activity"/>
    <property type="evidence" value="ECO:0007669"/>
    <property type="project" value="InterPro"/>
</dbReference>
<reference evidence="8" key="1">
    <citation type="journal article" date="2023" name="Nat. Microbiol.">
        <title>Babesia duncani multi-omics identifies virulence factors and drug targets.</title>
        <authorList>
            <person name="Singh P."/>
            <person name="Lonardi S."/>
            <person name="Liang Q."/>
            <person name="Vydyam P."/>
            <person name="Khabirova E."/>
            <person name="Fang T."/>
            <person name="Gihaz S."/>
            <person name="Thekkiniath J."/>
            <person name="Munshi M."/>
            <person name="Abel S."/>
            <person name="Ciampossin L."/>
            <person name="Batugedara G."/>
            <person name="Gupta M."/>
            <person name="Lu X.M."/>
            <person name="Lenz T."/>
            <person name="Chakravarty S."/>
            <person name="Cornillot E."/>
            <person name="Hu Y."/>
            <person name="Ma W."/>
            <person name="Gonzalez L.M."/>
            <person name="Sanchez S."/>
            <person name="Estrada K."/>
            <person name="Sanchez-Flores A."/>
            <person name="Montero E."/>
            <person name="Harb O.S."/>
            <person name="Le Roch K.G."/>
            <person name="Mamoun C.B."/>
        </authorList>
    </citation>
    <scope>NUCLEOTIDE SEQUENCE</scope>
    <source>
        <strain evidence="8">WA1</strain>
    </source>
</reference>
<dbReference type="SUPFAM" id="SSF52540">
    <property type="entry name" value="P-loop containing nucleoside triphosphate hydrolases"/>
    <property type="match status" value="1"/>
</dbReference>
<dbReference type="SUPFAM" id="SSF50447">
    <property type="entry name" value="Translation proteins"/>
    <property type="match status" value="1"/>
</dbReference>
<dbReference type="InterPro" id="IPR031157">
    <property type="entry name" value="G_TR_CS"/>
</dbReference>
<dbReference type="FunFam" id="2.40.30.10:FF:000020">
    <property type="entry name" value="Translation elongation factor EF-1"/>
    <property type="match status" value="1"/>
</dbReference>
<evidence type="ECO:0000313" key="9">
    <source>
        <dbReference type="Proteomes" id="UP001214638"/>
    </source>
</evidence>
<gene>
    <name evidence="8" type="ORF">BdWA1_001472</name>
</gene>
<dbReference type="InterPro" id="IPR027417">
    <property type="entry name" value="P-loop_NTPase"/>
</dbReference>
<feature type="compositionally biased region" description="Low complexity" evidence="6">
    <location>
        <begin position="37"/>
        <end position="55"/>
    </location>
</feature>
<dbReference type="PROSITE" id="PS00301">
    <property type="entry name" value="G_TR_1"/>
    <property type="match status" value="1"/>
</dbReference>
<dbReference type="InterPro" id="IPR050100">
    <property type="entry name" value="TRAFAC_GTPase_members"/>
</dbReference>
<dbReference type="PANTHER" id="PTHR23115">
    <property type="entry name" value="TRANSLATION FACTOR"/>
    <property type="match status" value="1"/>
</dbReference>
<evidence type="ECO:0000256" key="5">
    <source>
        <dbReference type="ARBA" id="ARBA00023134"/>
    </source>
</evidence>
<sequence>MEEDKERSADFKFNTAAAEFQPSKTWQSYLDEELNESTKSLSISSPKSDKSASTSQPESSRDASTSDACDLKKKSTGTAATGSAPDPRPHLNIVFIGHIDAGKSTACGNILYLSGYVDERTIEKYEREAKELNRESWFLAFIMDTIEEERQKGKTVEVGQADIQTPNRRITILDCPGHRNYVPNMIAGATQADCGVLILSARKGEFETGFERGGQTREHALLAKTLGVRFLIVAVNKMDDHTCNWNQERYESIIKRLKPFLKSCGFVEGKSLAFVPISGLLGQNLKEHVSDKSYTHYNANASWYDLKQPTLFQLLDNLPPNAGDPKAFLRIPVVASYRDSGLMCMGKIESGTVTSGQTCMLMPHKYKVKVNQIYVNDDEYAYAEPGEYVRVRLSGIDDESVPRGSVLCNLDSPCPVVTEFIALVSVTELLEHRPLISSGYFCMFHGHAITVEVTFVKLLECTDLATKRKKVNPTFVKANNLVKCQLKCTNEVCLETFENLAQMGRFTLRDENKTIAVGKVLEFLSK</sequence>
<comment type="subcellular location">
    <subcellularLocation>
        <location evidence="1">Cytoplasm</location>
    </subcellularLocation>
</comment>
<feature type="domain" description="Tr-type G" evidence="7">
    <location>
        <begin position="88"/>
        <end position="326"/>
    </location>
</feature>
<dbReference type="FunFam" id="3.40.50.300:FF:001202">
    <property type="entry name" value="Translation elongation factor EF-1 subunit alpha"/>
    <property type="match status" value="1"/>
</dbReference>
<dbReference type="InterPro" id="IPR004161">
    <property type="entry name" value="EFTu-like_2"/>
</dbReference>
<dbReference type="InterPro" id="IPR054696">
    <property type="entry name" value="GTP-eEF1A_C"/>
</dbReference>
<dbReference type="Proteomes" id="UP001214638">
    <property type="component" value="Unassembled WGS sequence"/>
</dbReference>
<evidence type="ECO:0000256" key="2">
    <source>
        <dbReference type="ARBA" id="ARBA00007249"/>
    </source>
</evidence>
<dbReference type="KEGG" id="bdw:94335770"/>
<accession>A0AAD9PP76</accession>
<dbReference type="Pfam" id="PF22594">
    <property type="entry name" value="GTP-eEF1A_C"/>
    <property type="match status" value="1"/>
</dbReference>
<dbReference type="GeneID" id="94335770"/>
<evidence type="ECO:0000256" key="3">
    <source>
        <dbReference type="ARBA" id="ARBA00022490"/>
    </source>
</evidence>